<accession>A0A0R3TNH2</accession>
<dbReference type="PANTHER" id="PTHR11219">
    <property type="entry name" value="TENEURIN AND N-ACETYLGLUCOSAMINE-1-PHOSPHODIESTER ALPHA-N-ACETYLGLUCOSAMINIDASE"/>
    <property type="match status" value="1"/>
</dbReference>
<feature type="domain" description="EGF-like" evidence="6 7">
    <location>
        <begin position="262"/>
        <end position="273"/>
    </location>
</feature>
<keyword evidence="2" id="KW-0677">Repeat</keyword>
<evidence type="ECO:0000256" key="4">
    <source>
        <dbReference type="ARBA" id="ARBA00023180"/>
    </source>
</evidence>
<evidence type="ECO:0000313" key="8">
    <source>
        <dbReference type="EMBL" id="VDO05134.1"/>
    </source>
</evidence>
<feature type="domain" description="EGF-like" evidence="6 7">
    <location>
        <begin position="85"/>
        <end position="96"/>
    </location>
</feature>
<evidence type="ECO:0000313" key="9">
    <source>
        <dbReference type="Proteomes" id="UP000278807"/>
    </source>
</evidence>
<dbReference type="AlphaFoldDB" id="A0A0R3TNH2"/>
<evidence type="ECO:0000313" key="10">
    <source>
        <dbReference type="WBParaSite" id="HNAJ_0000893401-mRNA-1"/>
    </source>
</evidence>
<dbReference type="WBParaSite" id="HNAJ_0000893401-mRNA-1">
    <property type="protein sequence ID" value="HNAJ_0000893401-mRNA-1"/>
    <property type="gene ID" value="HNAJ_0000893401"/>
</dbReference>
<dbReference type="PROSITE" id="PS01186">
    <property type="entry name" value="EGF_2"/>
    <property type="match status" value="3"/>
</dbReference>
<feature type="region of interest" description="Disordered" evidence="5">
    <location>
        <begin position="141"/>
        <end position="161"/>
    </location>
</feature>
<dbReference type="SMART" id="SM00181">
    <property type="entry name" value="EGF"/>
    <property type="match status" value="5"/>
</dbReference>
<organism evidence="10">
    <name type="scientific">Rodentolepis nana</name>
    <name type="common">Dwarf tapeworm</name>
    <name type="synonym">Hymenolepis nana</name>
    <dbReference type="NCBI Taxonomy" id="102285"/>
    <lineage>
        <taxon>Eukaryota</taxon>
        <taxon>Metazoa</taxon>
        <taxon>Spiralia</taxon>
        <taxon>Lophotrochozoa</taxon>
        <taxon>Platyhelminthes</taxon>
        <taxon>Cestoda</taxon>
        <taxon>Eucestoda</taxon>
        <taxon>Cyclophyllidea</taxon>
        <taxon>Hymenolepididae</taxon>
        <taxon>Rodentolepis</taxon>
    </lineage>
</organism>
<dbReference type="PANTHER" id="PTHR11219:SF69">
    <property type="entry name" value="TENEURIN-A"/>
    <property type="match status" value="1"/>
</dbReference>
<dbReference type="SUPFAM" id="SSF57196">
    <property type="entry name" value="EGF/Laminin"/>
    <property type="match status" value="3"/>
</dbReference>
<reference evidence="8 9" key="2">
    <citation type="submission" date="2018-11" db="EMBL/GenBank/DDBJ databases">
        <authorList>
            <consortium name="Pathogen Informatics"/>
        </authorList>
    </citation>
    <scope>NUCLEOTIDE SEQUENCE [LARGE SCALE GENOMIC DNA]</scope>
</reference>
<keyword evidence="3" id="KW-1015">Disulfide bond</keyword>
<reference evidence="10" key="1">
    <citation type="submission" date="2016-04" db="UniProtKB">
        <authorList>
            <consortium name="WormBaseParasite"/>
        </authorList>
    </citation>
    <scope>IDENTIFICATION</scope>
</reference>
<dbReference type="EMBL" id="UZAE01012433">
    <property type="protein sequence ID" value="VDO05134.1"/>
    <property type="molecule type" value="Genomic_DNA"/>
</dbReference>
<evidence type="ECO:0000256" key="2">
    <source>
        <dbReference type="ARBA" id="ARBA00022737"/>
    </source>
</evidence>
<feature type="domain" description="EGF-like" evidence="6 7">
    <location>
        <begin position="175"/>
        <end position="186"/>
    </location>
</feature>
<keyword evidence="9" id="KW-1185">Reference proteome</keyword>
<dbReference type="STRING" id="102285.A0A0R3TNH2"/>
<gene>
    <name evidence="8" type="ORF">HNAJ_LOCUS8930</name>
</gene>
<evidence type="ECO:0000256" key="5">
    <source>
        <dbReference type="SAM" id="MobiDB-lite"/>
    </source>
</evidence>
<dbReference type="PROSITE" id="PS00022">
    <property type="entry name" value="EGF_1"/>
    <property type="match status" value="3"/>
</dbReference>
<evidence type="ECO:0000256" key="1">
    <source>
        <dbReference type="ARBA" id="ARBA00022536"/>
    </source>
</evidence>
<dbReference type="Pfam" id="PF25024">
    <property type="entry name" value="EGF_TEN"/>
    <property type="match status" value="1"/>
</dbReference>
<dbReference type="GO" id="GO:0008045">
    <property type="term" value="P:motor neuron axon guidance"/>
    <property type="evidence" value="ECO:0007669"/>
    <property type="project" value="TreeGrafter"/>
</dbReference>
<protein>
    <submittedName>
        <fullName evidence="10">EGF-like domain-containing protein</fullName>
    </submittedName>
</protein>
<keyword evidence="4" id="KW-0325">Glycoprotein</keyword>
<dbReference type="Pfam" id="PF23106">
    <property type="entry name" value="EGF_Teneurin"/>
    <property type="match status" value="1"/>
</dbReference>
<dbReference type="OrthoDB" id="192253at2759"/>
<keyword evidence="1" id="KW-0245">EGF-like domain</keyword>
<dbReference type="Proteomes" id="UP000278807">
    <property type="component" value="Unassembled WGS sequence"/>
</dbReference>
<dbReference type="FunFam" id="2.10.25.10:FF:000001">
    <property type="entry name" value="Tenascin C"/>
    <property type="match status" value="1"/>
</dbReference>
<evidence type="ECO:0000259" key="7">
    <source>
        <dbReference type="PROSITE" id="PS01186"/>
    </source>
</evidence>
<name>A0A0R3TNH2_RODNA</name>
<dbReference type="InterPro" id="IPR051216">
    <property type="entry name" value="Teneurin"/>
</dbReference>
<dbReference type="InterPro" id="IPR000742">
    <property type="entry name" value="EGF"/>
</dbReference>
<sequence length="282" mass="29991">MPRGCPNDCSNRGICSQGVCDCLNGLTGKDCSTIDNVPICSGHGEYRQGKCHCFPEWKGLECETLWSECQDPTCSGHGRCVTGECMCFDGYGGDSCQFKSCSSQNCTGNGVCVDGVCRCFSGWGGDACDQQVASEFPVGGIEFPNQSQQKDDSAKQPSPDASCSFNGYRDSNGNCRCFRGFEGPICEKDATCASRCVHGVCTGDRRKLLSGGPDLPDLLPIGTALIDPAICYCDDGWRGINCDVPTCNSKCLLNGQCINDTCVCNRGWSGASCNLKFPTCAS</sequence>
<dbReference type="Gene3D" id="2.10.25.10">
    <property type="entry name" value="Laminin"/>
    <property type="match status" value="6"/>
</dbReference>
<evidence type="ECO:0000256" key="3">
    <source>
        <dbReference type="ARBA" id="ARBA00023157"/>
    </source>
</evidence>
<proteinExistence type="predicted"/>
<evidence type="ECO:0000259" key="6">
    <source>
        <dbReference type="PROSITE" id="PS00022"/>
    </source>
</evidence>